<evidence type="ECO:0000313" key="1">
    <source>
        <dbReference type="EMBL" id="MST97622.1"/>
    </source>
</evidence>
<proteinExistence type="predicted"/>
<evidence type="ECO:0000313" key="2">
    <source>
        <dbReference type="Proteomes" id="UP000435649"/>
    </source>
</evidence>
<dbReference type="EMBL" id="VUNS01000011">
    <property type="protein sequence ID" value="MST97622.1"/>
    <property type="molecule type" value="Genomic_DNA"/>
</dbReference>
<gene>
    <name evidence="1" type="ORF">FYJ85_11295</name>
</gene>
<reference evidence="1 2" key="1">
    <citation type="submission" date="2019-08" db="EMBL/GenBank/DDBJ databases">
        <title>In-depth cultivation of the pig gut microbiome towards novel bacterial diversity and tailored functional studies.</title>
        <authorList>
            <person name="Wylensek D."/>
            <person name="Hitch T.C.A."/>
            <person name="Clavel T."/>
        </authorList>
    </citation>
    <scope>NUCLEOTIDE SEQUENCE [LARGE SCALE GENOMIC DNA]</scope>
    <source>
        <strain evidence="1 2">BBE-744-WT-12</strain>
    </source>
</reference>
<comment type="caution">
    <text evidence="1">The sequence shown here is derived from an EMBL/GenBank/DDBJ whole genome shotgun (WGS) entry which is preliminary data.</text>
</comment>
<accession>A0A844G3X0</accession>
<protein>
    <submittedName>
        <fullName evidence="1">Uncharacterized protein</fullName>
    </submittedName>
</protein>
<dbReference type="Proteomes" id="UP000435649">
    <property type="component" value="Unassembled WGS sequence"/>
</dbReference>
<dbReference type="AlphaFoldDB" id="A0A844G3X0"/>
<organism evidence="1 2">
    <name type="scientific">Victivallis lenta</name>
    <dbReference type="NCBI Taxonomy" id="2606640"/>
    <lineage>
        <taxon>Bacteria</taxon>
        <taxon>Pseudomonadati</taxon>
        <taxon>Lentisphaerota</taxon>
        <taxon>Lentisphaeria</taxon>
        <taxon>Victivallales</taxon>
        <taxon>Victivallaceae</taxon>
        <taxon>Victivallis</taxon>
    </lineage>
</organism>
<keyword evidence="2" id="KW-1185">Reference proteome</keyword>
<name>A0A844G3X0_9BACT</name>
<sequence length="694" mass="77179">MIFSNIDFAVVYVDPSRETAGDGSTPETALKDLPATLAEFADGTCYLIRRTAAGACVMPSGTRSDILNLIVAGMPKPDDLLYDIVPDAAKSAWGMDSAEHANVKNISGSSASFGKIRNFLLHRVYLFRENSTANSYIFNFTESSSFYANFLFQHCRFGYAGYELDAADFTTAAPYNAARMCNYIGIYYANLCSMTDCAMNFDAYAHGIYCYYAKIVQVENVAIQALATSRSNSYRALCLSDRQEGGIEATVRGLTANIWFNGTAQYVPCLLQLMDYQQSDISEITVTMNKALDENRPASLIMYGYMFYFYYLRDFSVTDVSISLPHLWNIQSGASVFRMERCYTCSQVPGCVHEVRNLAVTLAEADGIGESNSYDEVKSSSNSSYQAVYLDFRQTETSNYWKAVEVENITVKHPRGRALYAAYCRLGNCTLSGTAVFVAALADVNSLSSWFPGYALYACDSSTVRVRNLAVNLSNPTYPALSGDPAIGSTYSDYSFVFVDESNVAIRPLENNSDYRGKNYIGFVGNNEAAAGHFVQRNPLGLCDTWNVSRTGGSPACLKLWNNTYNSETDMMILGRRPFNGMELLPETTGRHRLKLHIAYKGIADASMLYRQLMLSATVQGATQRRVFWSAAGQWQEDAAAIWNNDSDLTQKMLVLPLEWTETSVVNVRIYFNWYSPAGFVYIDPAVELEQVEQ</sequence>
<dbReference type="RefSeq" id="WP_154418629.1">
    <property type="nucleotide sequence ID" value="NZ_VUNS01000011.1"/>
</dbReference>